<dbReference type="InterPro" id="IPR007379">
    <property type="entry name" value="Tim44-like_dom"/>
</dbReference>
<feature type="region of interest" description="Disordered" evidence="9">
    <location>
        <begin position="300"/>
        <end position="327"/>
    </location>
</feature>
<dbReference type="FunFam" id="3.10.450.240:FF:000003">
    <property type="entry name" value="39S ribosomal protein L45, mitochondrial"/>
    <property type="match status" value="1"/>
</dbReference>
<evidence type="ECO:0000256" key="3">
    <source>
        <dbReference type="ARBA" id="ARBA00022980"/>
    </source>
</evidence>
<dbReference type="Gene3D" id="3.10.450.240">
    <property type="match status" value="1"/>
</dbReference>
<gene>
    <name evidence="11" type="ORF">MCOR_17963</name>
</gene>
<dbReference type="PANTHER" id="PTHR28554">
    <property type="entry name" value="39S RIBOSOMAL PROTEIN L45, MITOCHONDRIAL"/>
    <property type="match status" value="1"/>
</dbReference>
<evidence type="ECO:0000256" key="2">
    <source>
        <dbReference type="ARBA" id="ARBA00022946"/>
    </source>
</evidence>
<sequence>MNKIADEIFTEVTKEENGSGRVNRTGGITGHYCNQLNSSNKKVKHSKFKEGKQFRLGNQNLIHNGYQFRVKHRVKWICTTRNCAATLNTHNNIPTKLPNGQIHDNHKVKPREETTPAADIIYGDSTFDICPDVFAQLYTFHAFIDGAIYPLVYTLLPGGVVRLIWNEGGFVRLIWNEGGVVRLILNERGVVRLIWNERGVVRLIWNERGVVRLMWNEGGFVRLIWNEGGVVRLIWNEGGVVRLIWNEGGKFRQLNCNGEACVSALVIQHRSKHWNPKFKKERGQKFMKFDLPNYEEQVKGKKEKTSIDEERKKMKQDGRKHPSSFSVKPISISSTSNVLEAYIPPEGDGKTSLISKTGAKDKLSEFGKTGKSYNAIRKIKQFEEHFSSKTFPSEAIEIFKEAQKLIENVEKNEDRLHELVTEYAYPQMTVGLDTKTLRWNFVDSIEPPRTVHCRTTDLLTKDNLYAQVTVRFHTRQTLAIYDRFGRLAYGSEDLIKDVLEFVVFEKHISDEYANWRIHSKIIPKWIPARDPLHKTYIKPHMEPIPDEEEDKPEKEAAKA</sequence>
<accession>A0A6J8BE57</accession>
<dbReference type="OrthoDB" id="19619at2759"/>
<evidence type="ECO:0000313" key="11">
    <source>
        <dbReference type="EMBL" id="CAC5382102.1"/>
    </source>
</evidence>
<dbReference type="GO" id="GO:1990904">
    <property type="term" value="C:ribonucleoprotein complex"/>
    <property type="evidence" value="ECO:0007669"/>
    <property type="project" value="UniProtKB-KW"/>
</dbReference>
<evidence type="ECO:0000256" key="1">
    <source>
        <dbReference type="ARBA" id="ARBA00004173"/>
    </source>
</evidence>
<dbReference type="Pfam" id="PF04280">
    <property type="entry name" value="Tim44"/>
    <property type="match status" value="1"/>
</dbReference>
<evidence type="ECO:0000256" key="6">
    <source>
        <dbReference type="ARBA" id="ARBA00038073"/>
    </source>
</evidence>
<evidence type="ECO:0000259" key="10">
    <source>
        <dbReference type="SMART" id="SM00978"/>
    </source>
</evidence>
<name>A0A6J8BE57_MYTCO</name>
<dbReference type="PANTHER" id="PTHR28554:SF1">
    <property type="entry name" value="LARGE RIBOSOMAL SUBUNIT PROTEIN ML45"/>
    <property type="match status" value="1"/>
</dbReference>
<dbReference type="EMBL" id="CACVKT020003176">
    <property type="protein sequence ID" value="CAC5382102.1"/>
    <property type="molecule type" value="Genomic_DNA"/>
</dbReference>
<keyword evidence="4" id="KW-0496">Mitochondrion</keyword>
<feature type="region of interest" description="Disordered" evidence="9">
    <location>
        <begin position="540"/>
        <end position="559"/>
    </location>
</feature>
<evidence type="ECO:0000256" key="4">
    <source>
        <dbReference type="ARBA" id="ARBA00023128"/>
    </source>
</evidence>
<comment type="similarity">
    <text evidence="6">Belongs to the mitochondrion-specific ribosomal protein mL45 family.</text>
</comment>
<keyword evidence="12" id="KW-1185">Reference proteome</keyword>
<protein>
    <recommendedName>
        <fullName evidence="7">Large ribosomal subunit protein mL45</fullName>
    </recommendedName>
    <alternativeName>
        <fullName evidence="8">39S ribosomal protein L45, mitochondrial</fullName>
    </alternativeName>
</protein>
<evidence type="ECO:0000256" key="9">
    <source>
        <dbReference type="SAM" id="MobiDB-lite"/>
    </source>
</evidence>
<dbReference type="GO" id="GO:0005739">
    <property type="term" value="C:mitochondrion"/>
    <property type="evidence" value="ECO:0007669"/>
    <property type="project" value="UniProtKB-SubCell"/>
</dbReference>
<dbReference type="GO" id="GO:0005840">
    <property type="term" value="C:ribosome"/>
    <property type="evidence" value="ECO:0007669"/>
    <property type="project" value="UniProtKB-KW"/>
</dbReference>
<dbReference type="InterPro" id="IPR032710">
    <property type="entry name" value="NTF2-like_dom_sf"/>
</dbReference>
<dbReference type="Gene3D" id="2.20.25.240">
    <property type="match status" value="1"/>
</dbReference>
<dbReference type="SUPFAM" id="SSF54427">
    <property type="entry name" value="NTF2-like"/>
    <property type="match status" value="1"/>
</dbReference>
<evidence type="ECO:0000256" key="8">
    <source>
        <dbReference type="ARBA" id="ARBA00043031"/>
    </source>
</evidence>
<keyword evidence="3" id="KW-0689">Ribosomal protein</keyword>
<proteinExistence type="inferred from homology"/>
<evidence type="ECO:0000313" key="12">
    <source>
        <dbReference type="Proteomes" id="UP000507470"/>
    </source>
</evidence>
<organism evidence="11 12">
    <name type="scientific">Mytilus coruscus</name>
    <name type="common">Sea mussel</name>
    <dbReference type="NCBI Taxonomy" id="42192"/>
    <lineage>
        <taxon>Eukaryota</taxon>
        <taxon>Metazoa</taxon>
        <taxon>Spiralia</taxon>
        <taxon>Lophotrochozoa</taxon>
        <taxon>Mollusca</taxon>
        <taxon>Bivalvia</taxon>
        <taxon>Autobranchia</taxon>
        <taxon>Pteriomorphia</taxon>
        <taxon>Mytilida</taxon>
        <taxon>Mytiloidea</taxon>
        <taxon>Mytilidae</taxon>
        <taxon>Mytilinae</taxon>
        <taxon>Mytilus</taxon>
    </lineage>
</organism>
<dbReference type="AlphaFoldDB" id="A0A6J8BE57"/>
<feature type="compositionally biased region" description="Basic and acidic residues" evidence="9">
    <location>
        <begin position="300"/>
        <end position="320"/>
    </location>
</feature>
<dbReference type="Proteomes" id="UP000507470">
    <property type="component" value="Unassembled WGS sequence"/>
</dbReference>
<dbReference type="InterPro" id="IPR051975">
    <property type="entry name" value="mtLSU_mL45"/>
</dbReference>
<keyword evidence="2" id="KW-0809">Transit peptide</keyword>
<dbReference type="SMART" id="SM00978">
    <property type="entry name" value="Tim44"/>
    <property type="match status" value="1"/>
</dbReference>
<comment type="subcellular location">
    <subcellularLocation>
        <location evidence="1">Mitochondrion</location>
    </subcellularLocation>
</comment>
<reference evidence="11 12" key="1">
    <citation type="submission" date="2020-06" db="EMBL/GenBank/DDBJ databases">
        <authorList>
            <person name="Li R."/>
            <person name="Bekaert M."/>
        </authorList>
    </citation>
    <scope>NUCLEOTIDE SEQUENCE [LARGE SCALE GENOMIC DNA]</scope>
    <source>
        <strain evidence="12">wild</strain>
    </source>
</reference>
<feature type="domain" description="Tim44-like" evidence="10">
    <location>
        <begin position="372"/>
        <end position="522"/>
    </location>
</feature>
<evidence type="ECO:0000256" key="5">
    <source>
        <dbReference type="ARBA" id="ARBA00023274"/>
    </source>
</evidence>
<keyword evidence="5" id="KW-0687">Ribonucleoprotein</keyword>
<evidence type="ECO:0000256" key="7">
    <source>
        <dbReference type="ARBA" id="ARBA00039448"/>
    </source>
</evidence>